<dbReference type="InterPro" id="IPR011010">
    <property type="entry name" value="DNA_brk_join_enz"/>
</dbReference>
<dbReference type="InterPro" id="IPR002104">
    <property type="entry name" value="Integrase_catalytic"/>
</dbReference>
<keyword evidence="2 4" id="KW-0238">DNA-binding</keyword>
<keyword evidence="1" id="KW-0229">DNA integration</keyword>
<evidence type="ECO:0000313" key="8">
    <source>
        <dbReference type="Proteomes" id="UP001180453"/>
    </source>
</evidence>
<dbReference type="PANTHER" id="PTHR30349:SF64">
    <property type="entry name" value="PROPHAGE INTEGRASE INTD-RELATED"/>
    <property type="match status" value="1"/>
</dbReference>
<evidence type="ECO:0000256" key="1">
    <source>
        <dbReference type="ARBA" id="ARBA00022908"/>
    </source>
</evidence>
<evidence type="ECO:0000259" key="5">
    <source>
        <dbReference type="PROSITE" id="PS51898"/>
    </source>
</evidence>
<dbReference type="Gene3D" id="1.10.443.10">
    <property type="entry name" value="Intergrase catalytic core"/>
    <property type="match status" value="1"/>
</dbReference>
<dbReference type="Pfam" id="PF00589">
    <property type="entry name" value="Phage_integrase"/>
    <property type="match status" value="1"/>
</dbReference>
<dbReference type="Proteomes" id="UP001180453">
    <property type="component" value="Unassembled WGS sequence"/>
</dbReference>
<evidence type="ECO:0000313" key="7">
    <source>
        <dbReference type="EMBL" id="MDR7270124.1"/>
    </source>
</evidence>
<dbReference type="InterPro" id="IPR044068">
    <property type="entry name" value="CB"/>
</dbReference>
<dbReference type="RefSeq" id="WP_310265701.1">
    <property type="nucleotide sequence ID" value="NZ_JAVDXU010000002.1"/>
</dbReference>
<keyword evidence="8" id="KW-1185">Reference proteome</keyword>
<dbReference type="PROSITE" id="PS51898">
    <property type="entry name" value="TYR_RECOMBINASE"/>
    <property type="match status" value="1"/>
</dbReference>
<dbReference type="SUPFAM" id="SSF56349">
    <property type="entry name" value="DNA breaking-rejoining enzymes"/>
    <property type="match status" value="1"/>
</dbReference>
<sequence length="387" mass="43804">MTFSGSREHRLVHLRPQEIMPQLGEVLGDVARLAETAEARFRHLPLLSVPVDGAGMPVRAAALFLARCALESRGRTGDSQRTYAECLLDWLEHLWNSAEGVALPSDELLLSATEETLQLYRTKLFHAETRSRSRVSSATANLRVTVVAQFYLWAQVNGFESLVGEFLRGRSGDKRSLARRVVVRHPRQLGVEELIRLFGHVRSVFRLMFRWCLVTGMRRFEIHDLLKSMLPSPQSLPFDEDGLSKIQIRRKGGKEAPIYAPASLIEETNWYWIADRPKPMPGFEDVVFLNRQGRAVSRQSLSREFRRCANLIGSEATLHHLRHTFAVNVLKCLEKSRREGAELNSLKTLQVLLGHSNAETTEVYLQSLEVSSDAVVSALDYLYGNTQ</sequence>
<evidence type="ECO:0000256" key="2">
    <source>
        <dbReference type="ARBA" id="ARBA00023125"/>
    </source>
</evidence>
<dbReference type="CDD" id="cd00397">
    <property type="entry name" value="DNA_BRE_C"/>
    <property type="match status" value="1"/>
</dbReference>
<organism evidence="7 8">
    <name type="scientific">Roseateles saccharophilus</name>
    <name type="common">Pseudomonas saccharophila</name>
    <dbReference type="NCBI Taxonomy" id="304"/>
    <lineage>
        <taxon>Bacteria</taxon>
        <taxon>Pseudomonadati</taxon>
        <taxon>Pseudomonadota</taxon>
        <taxon>Betaproteobacteria</taxon>
        <taxon>Burkholderiales</taxon>
        <taxon>Sphaerotilaceae</taxon>
        <taxon>Roseateles</taxon>
    </lineage>
</organism>
<dbReference type="InterPro" id="IPR050090">
    <property type="entry name" value="Tyrosine_recombinase_XerCD"/>
</dbReference>
<feature type="domain" description="Tyr recombinase" evidence="5">
    <location>
        <begin position="184"/>
        <end position="380"/>
    </location>
</feature>
<reference evidence="7 8" key="1">
    <citation type="submission" date="2023-07" db="EMBL/GenBank/DDBJ databases">
        <title>Sorghum-associated microbial communities from plants grown in Nebraska, USA.</title>
        <authorList>
            <person name="Schachtman D."/>
        </authorList>
    </citation>
    <scope>NUCLEOTIDE SEQUENCE [LARGE SCALE GENOMIC DNA]</scope>
    <source>
        <strain evidence="7 8">BE314</strain>
    </source>
</reference>
<accession>A0ABU1YMP7</accession>
<comment type="caution">
    <text evidence="7">The sequence shown here is derived from an EMBL/GenBank/DDBJ whole genome shotgun (WGS) entry which is preliminary data.</text>
</comment>
<dbReference type="EMBL" id="JAVDXU010000002">
    <property type="protein sequence ID" value="MDR7270124.1"/>
    <property type="molecule type" value="Genomic_DNA"/>
</dbReference>
<evidence type="ECO:0000256" key="3">
    <source>
        <dbReference type="ARBA" id="ARBA00023172"/>
    </source>
</evidence>
<dbReference type="InterPro" id="IPR013762">
    <property type="entry name" value="Integrase-like_cat_sf"/>
</dbReference>
<dbReference type="PANTHER" id="PTHR30349">
    <property type="entry name" value="PHAGE INTEGRASE-RELATED"/>
    <property type="match status" value="1"/>
</dbReference>
<protein>
    <submittedName>
        <fullName evidence="7">Integrase</fullName>
    </submittedName>
</protein>
<gene>
    <name evidence="7" type="ORF">J2X20_002782</name>
</gene>
<feature type="domain" description="Core-binding (CB)" evidence="6">
    <location>
        <begin position="55"/>
        <end position="155"/>
    </location>
</feature>
<name>A0ABU1YMP7_ROSSA</name>
<evidence type="ECO:0000259" key="6">
    <source>
        <dbReference type="PROSITE" id="PS51900"/>
    </source>
</evidence>
<dbReference type="PROSITE" id="PS51900">
    <property type="entry name" value="CB"/>
    <property type="match status" value="1"/>
</dbReference>
<keyword evidence="3" id="KW-0233">DNA recombination</keyword>
<proteinExistence type="predicted"/>
<evidence type="ECO:0000256" key="4">
    <source>
        <dbReference type="PROSITE-ProRule" id="PRU01248"/>
    </source>
</evidence>